<dbReference type="Gene3D" id="3.40.50.720">
    <property type="entry name" value="NAD(P)-binding Rossmann-like Domain"/>
    <property type="match status" value="1"/>
</dbReference>
<dbReference type="PROSITE" id="PS00061">
    <property type="entry name" value="ADH_SHORT"/>
    <property type="match status" value="1"/>
</dbReference>
<keyword evidence="3" id="KW-0520">NAD</keyword>
<dbReference type="PANTHER" id="PTHR43477:SF4">
    <property type="entry name" value="DEHYDROGENASE_REDUCTASE SDR FAMILY MEMBER 6"/>
    <property type="match status" value="1"/>
</dbReference>
<comment type="similarity">
    <text evidence="1">Belongs to the short-chain dehydrogenases/reductases (SDR) family.</text>
</comment>
<sequence>MTGQRLKGKRALVTAAGQGIGRASALAMAAEGAQVFATDINMDALSTIRDTNHENIEIFELNALDDTSVKEGVARAQPDVLFNCAGFVHHGSVLDATDDEWEFAMNLNVRSMLRTIRATLPGMLERGQGSIINMSSACSSVIGAPNRFIYGTTKAAVIGLTKSVAVDYVAKGIRCNAICPGTVESPSWHDRVDALGAQLGSKEQAMTQFVSRQPMGRVATAEEIAALVVYLASDESGFTTGHPHIIDGGWSGQ</sequence>
<organism evidence="4 5">
    <name type="scientific">Roseobacter fucihabitans</name>
    <dbReference type="NCBI Taxonomy" id="1537242"/>
    <lineage>
        <taxon>Bacteria</taxon>
        <taxon>Pseudomonadati</taxon>
        <taxon>Pseudomonadota</taxon>
        <taxon>Alphaproteobacteria</taxon>
        <taxon>Rhodobacterales</taxon>
        <taxon>Roseobacteraceae</taxon>
        <taxon>Roseobacter</taxon>
    </lineage>
</organism>
<dbReference type="RefSeq" id="WP_187428265.1">
    <property type="nucleotide sequence ID" value="NZ_CP143423.1"/>
</dbReference>
<reference evidence="5" key="1">
    <citation type="submission" date="2024-01" db="EMBL/GenBank/DDBJ databases">
        <title>Roseobacter fucihabitans sp. nov., isolated from the brown alga Fucus spiralis.</title>
        <authorList>
            <person name="Hahnke S."/>
            <person name="Berger M."/>
            <person name="Schlingloff A."/>
            <person name="Athale I."/>
            <person name="Neumann-Schaal M."/>
            <person name="Adenaya A."/>
            <person name="Poehlein A."/>
            <person name="Daniel R."/>
            <person name="Pertersen J."/>
            <person name="Brinkhoff T."/>
        </authorList>
    </citation>
    <scope>NUCLEOTIDE SEQUENCE [LARGE SCALE GENOMIC DNA]</scope>
    <source>
        <strain evidence="5">B14</strain>
    </source>
</reference>
<dbReference type="Pfam" id="PF13561">
    <property type="entry name" value="adh_short_C2"/>
    <property type="match status" value="1"/>
</dbReference>
<dbReference type="InterPro" id="IPR036291">
    <property type="entry name" value="NAD(P)-bd_dom_sf"/>
</dbReference>
<keyword evidence="5" id="KW-1185">Reference proteome</keyword>
<dbReference type="InterPro" id="IPR020904">
    <property type="entry name" value="Sc_DH/Rdtase_CS"/>
</dbReference>
<proteinExistence type="inferred from homology"/>
<dbReference type="EC" id="1.1.1.-" evidence="4"/>
<evidence type="ECO:0000256" key="2">
    <source>
        <dbReference type="ARBA" id="ARBA00023002"/>
    </source>
</evidence>
<evidence type="ECO:0000256" key="1">
    <source>
        <dbReference type="ARBA" id="ARBA00006484"/>
    </source>
</evidence>
<dbReference type="Proteomes" id="UP001318682">
    <property type="component" value="Chromosome"/>
</dbReference>
<evidence type="ECO:0000313" key="4">
    <source>
        <dbReference type="EMBL" id="WVX47349.1"/>
    </source>
</evidence>
<dbReference type="PANTHER" id="PTHR43477">
    <property type="entry name" value="DIHYDROANTICAPSIN 7-DEHYDROGENASE"/>
    <property type="match status" value="1"/>
</dbReference>
<dbReference type="PRINTS" id="PR00081">
    <property type="entry name" value="GDHRDH"/>
</dbReference>
<dbReference type="EMBL" id="CP143423">
    <property type="protein sequence ID" value="WVX47349.1"/>
    <property type="molecule type" value="Genomic_DNA"/>
</dbReference>
<dbReference type="GO" id="GO:0016491">
    <property type="term" value="F:oxidoreductase activity"/>
    <property type="evidence" value="ECO:0007669"/>
    <property type="project" value="UniProtKB-KW"/>
</dbReference>
<accession>A0ABZ2BR27</accession>
<dbReference type="InterPro" id="IPR051122">
    <property type="entry name" value="SDR_DHRS6-like"/>
</dbReference>
<dbReference type="PRINTS" id="PR00080">
    <property type="entry name" value="SDRFAMILY"/>
</dbReference>
<dbReference type="SUPFAM" id="SSF51735">
    <property type="entry name" value="NAD(P)-binding Rossmann-fold domains"/>
    <property type="match status" value="1"/>
</dbReference>
<evidence type="ECO:0000256" key="3">
    <source>
        <dbReference type="ARBA" id="ARBA00023027"/>
    </source>
</evidence>
<name>A0ABZ2BR27_9RHOB</name>
<keyword evidence="2 4" id="KW-0560">Oxidoreductase</keyword>
<gene>
    <name evidence="4" type="ORF">ROLI_004160</name>
</gene>
<protein>
    <submittedName>
        <fullName evidence="4">2-keto-3-deoxy-L-fuconate dehydrogenase</fullName>
        <ecNumber evidence="4">1.1.1.-</ecNumber>
    </submittedName>
</protein>
<dbReference type="InterPro" id="IPR002347">
    <property type="entry name" value="SDR_fam"/>
</dbReference>
<evidence type="ECO:0000313" key="5">
    <source>
        <dbReference type="Proteomes" id="UP001318682"/>
    </source>
</evidence>